<accession>A0A919GDS8</accession>
<evidence type="ECO:0000313" key="3">
    <source>
        <dbReference type="Proteomes" id="UP000603227"/>
    </source>
</evidence>
<gene>
    <name evidence="2" type="ORF">GCM10017771_05390</name>
</gene>
<organism evidence="2 3">
    <name type="scientific">Streptomyces capitiformicae</name>
    <dbReference type="NCBI Taxonomy" id="2014920"/>
    <lineage>
        <taxon>Bacteria</taxon>
        <taxon>Bacillati</taxon>
        <taxon>Actinomycetota</taxon>
        <taxon>Actinomycetes</taxon>
        <taxon>Kitasatosporales</taxon>
        <taxon>Streptomycetaceae</taxon>
        <taxon>Streptomyces</taxon>
    </lineage>
</organism>
<keyword evidence="3" id="KW-1185">Reference proteome</keyword>
<dbReference type="RefSeq" id="WP_189780741.1">
    <property type="nucleotide sequence ID" value="NZ_BNAT01000002.1"/>
</dbReference>
<feature type="signal peptide" evidence="1">
    <location>
        <begin position="1"/>
        <end position="40"/>
    </location>
</feature>
<dbReference type="Proteomes" id="UP000603227">
    <property type="component" value="Unassembled WGS sequence"/>
</dbReference>
<comment type="caution">
    <text evidence="2">The sequence shown here is derived from an EMBL/GenBank/DDBJ whole genome shotgun (WGS) entry which is preliminary data.</text>
</comment>
<feature type="chain" id="PRO_5038011535" evidence="1">
    <location>
        <begin position="41"/>
        <end position="246"/>
    </location>
</feature>
<reference evidence="2" key="1">
    <citation type="journal article" date="2014" name="Int. J. Syst. Evol. Microbiol.">
        <title>Complete genome sequence of Corynebacterium casei LMG S-19264T (=DSM 44701T), isolated from a smear-ripened cheese.</title>
        <authorList>
            <consortium name="US DOE Joint Genome Institute (JGI-PGF)"/>
            <person name="Walter F."/>
            <person name="Albersmeier A."/>
            <person name="Kalinowski J."/>
            <person name="Ruckert C."/>
        </authorList>
    </citation>
    <scope>NUCLEOTIDE SEQUENCE</scope>
    <source>
        <strain evidence="2">CGMCC 4.7403</strain>
    </source>
</reference>
<dbReference type="AlphaFoldDB" id="A0A919GDS8"/>
<proteinExistence type="predicted"/>
<sequence length="246" mass="26481">MPSRLITRRLATRHLATRRLATVVVAGAASLAVLAPAASAADSAAAAKLPAKLTVKSYTGYLKAQKTPEAKKALKSFSALPAAKKAKFLKYLQDREVYEAMSTQTKGTVNRSVKAVRHYDANVKFNVQIITKKNIKDPKGPASLTFSVTESIYNIPVTTETLNLRYNVVKGKVVAGSARATAEVKNVNAAIAITNNNKVTVNKKGIPKASTTWKATPRVASFGPGVKKLQEGWAQSSYWAVKLVNR</sequence>
<keyword evidence="1" id="KW-0732">Signal</keyword>
<name>A0A919GDS8_9ACTN</name>
<protein>
    <submittedName>
        <fullName evidence="2">Uncharacterized protein</fullName>
    </submittedName>
</protein>
<reference evidence="2" key="2">
    <citation type="submission" date="2020-09" db="EMBL/GenBank/DDBJ databases">
        <authorList>
            <person name="Sun Q."/>
            <person name="Zhou Y."/>
        </authorList>
    </citation>
    <scope>NUCLEOTIDE SEQUENCE</scope>
    <source>
        <strain evidence="2">CGMCC 4.7403</strain>
    </source>
</reference>
<evidence type="ECO:0000313" key="2">
    <source>
        <dbReference type="EMBL" id="GHH82109.1"/>
    </source>
</evidence>
<evidence type="ECO:0000256" key="1">
    <source>
        <dbReference type="SAM" id="SignalP"/>
    </source>
</evidence>
<dbReference type="EMBL" id="BNAT01000002">
    <property type="protein sequence ID" value="GHH82109.1"/>
    <property type="molecule type" value="Genomic_DNA"/>
</dbReference>